<dbReference type="GO" id="GO:0005829">
    <property type="term" value="C:cytosol"/>
    <property type="evidence" value="ECO:0007669"/>
    <property type="project" value="TreeGrafter"/>
</dbReference>
<dbReference type="InterPro" id="IPR001412">
    <property type="entry name" value="aa-tRNA-synth_I_CS"/>
</dbReference>
<proteinExistence type="inferred from homology"/>
<dbReference type="FunCoup" id="I7LXB8">
    <property type="interactions" value="137"/>
</dbReference>
<accession>I7LXB8</accession>
<dbReference type="PRINTS" id="PR01040">
    <property type="entry name" value="TRNASYNTHTYR"/>
</dbReference>
<keyword evidence="4 10" id="KW-0067">ATP-binding</keyword>
<dbReference type="eggNOG" id="KOG2623">
    <property type="taxonomic scope" value="Eukaryota"/>
</dbReference>
<evidence type="ECO:0000259" key="11">
    <source>
        <dbReference type="Pfam" id="PF22421"/>
    </source>
</evidence>
<dbReference type="Gene3D" id="1.10.240.10">
    <property type="entry name" value="Tyrosyl-Transfer RNA Synthetase"/>
    <property type="match status" value="1"/>
</dbReference>
<dbReference type="NCBIfam" id="TIGR00234">
    <property type="entry name" value="tyrS"/>
    <property type="match status" value="1"/>
</dbReference>
<dbReference type="PANTHER" id="PTHR11766">
    <property type="entry name" value="TYROSYL-TRNA SYNTHETASE"/>
    <property type="match status" value="1"/>
</dbReference>
<organism evidence="12 13">
    <name type="scientific">Tetrahymena thermophila (strain SB210)</name>
    <dbReference type="NCBI Taxonomy" id="312017"/>
    <lineage>
        <taxon>Eukaryota</taxon>
        <taxon>Sar</taxon>
        <taxon>Alveolata</taxon>
        <taxon>Ciliophora</taxon>
        <taxon>Intramacronucleata</taxon>
        <taxon>Oligohymenophorea</taxon>
        <taxon>Hymenostomatida</taxon>
        <taxon>Tetrahymenina</taxon>
        <taxon>Tetrahymenidae</taxon>
        <taxon>Tetrahymena</taxon>
    </lineage>
</organism>
<feature type="domain" description="Tyrosine--tRNA ligase SYY-like C-terminal" evidence="11">
    <location>
        <begin position="427"/>
        <end position="497"/>
    </location>
</feature>
<dbReference type="InterPro" id="IPR024088">
    <property type="entry name" value="Tyr-tRNA-ligase_bac-type"/>
</dbReference>
<evidence type="ECO:0000256" key="7">
    <source>
        <dbReference type="ARBA" id="ARBA00023146"/>
    </source>
</evidence>
<keyword evidence="5" id="KW-0694">RNA-binding</keyword>
<dbReference type="OMA" id="YMMAKDS"/>
<dbReference type="Proteomes" id="UP000009168">
    <property type="component" value="Unassembled WGS sequence"/>
</dbReference>
<dbReference type="Pfam" id="PF00579">
    <property type="entry name" value="tRNA-synt_1b"/>
    <property type="match status" value="1"/>
</dbReference>
<dbReference type="HAMAP" id="MF_02006">
    <property type="entry name" value="Tyr_tRNA_synth_type1"/>
    <property type="match status" value="1"/>
</dbReference>
<evidence type="ECO:0000256" key="9">
    <source>
        <dbReference type="ARBA" id="ARBA00048248"/>
    </source>
</evidence>
<evidence type="ECO:0000256" key="10">
    <source>
        <dbReference type="RuleBase" id="RU361234"/>
    </source>
</evidence>
<dbReference type="GO" id="GO:0003723">
    <property type="term" value="F:RNA binding"/>
    <property type="evidence" value="ECO:0007669"/>
    <property type="project" value="UniProtKB-KW"/>
</dbReference>
<dbReference type="PROSITE" id="PS00178">
    <property type="entry name" value="AA_TRNA_LIGASE_I"/>
    <property type="match status" value="1"/>
</dbReference>
<keyword evidence="2 10" id="KW-0436">Ligase</keyword>
<evidence type="ECO:0000313" key="12">
    <source>
        <dbReference type="EMBL" id="EAS04329.1"/>
    </source>
</evidence>
<keyword evidence="7 10" id="KW-0030">Aminoacyl-tRNA synthetase</keyword>
<dbReference type="RefSeq" id="XP_001024574.1">
    <property type="nucleotide sequence ID" value="XM_001024574.1"/>
</dbReference>
<dbReference type="SUPFAM" id="SSF52374">
    <property type="entry name" value="Nucleotidylyl transferase"/>
    <property type="match status" value="1"/>
</dbReference>
<dbReference type="STRING" id="312017.I7LXB8"/>
<keyword evidence="3 10" id="KW-0547">Nucleotide-binding</keyword>
<keyword evidence="13" id="KW-1185">Reference proteome</keyword>
<evidence type="ECO:0000256" key="5">
    <source>
        <dbReference type="ARBA" id="ARBA00022884"/>
    </source>
</evidence>
<evidence type="ECO:0000256" key="1">
    <source>
        <dbReference type="ARBA" id="ARBA00013160"/>
    </source>
</evidence>
<dbReference type="InterPro" id="IPR036986">
    <property type="entry name" value="S4_RNA-bd_sf"/>
</dbReference>
<dbReference type="Gene3D" id="3.10.290.10">
    <property type="entry name" value="RNA-binding S4 domain"/>
    <property type="match status" value="1"/>
</dbReference>
<comment type="similarity">
    <text evidence="10">Belongs to the class-I aminoacyl-tRNA synthetase family.</text>
</comment>
<sequence>MQRILQNNLQKQSRFLFQNKVAFYFSSNQLHSKVGPAKELQNRELLFQCTNDILTKDTFYQHLIQQYNAQGDKQVNNQKQFSAYAGFDPTADSLHMGNLISILTMIRLSLLGIKPILLVGGATGLIGDPSGKTQERNMLTKEEVLSNVQGIENTLRKCTSNIYSFLEKNKQKLEIDYIPAKEDLQIINNYDFYKDMNILDFIRDIGKHFRMGNLLNKETIANRLNTEDGLSYTEFTYTLLQGYDFEKLFLDKNCIIQVGGSDQWGNITSGIELIRRKHRAEVYGITTNLVLTAQGKKFGKSEGNALWLDPAKTKSYDIFQYLINVPDQLSINYLKMFSFLPLHQIEEIEKKHMEDAGKRLAQNTLAEQIIGMVQGDSQSAEQGAQTTAQKFFTTDFSKFNEKSESEIIEFFSSFNEKHTVERKDLQKYKNYIDMIGDLKLLKNKAEIKRNIENGGAYINNKRISLVDSDNLQTLLSENLLANRFLVARFGKKNYYLIEVK</sequence>
<evidence type="ECO:0000313" key="13">
    <source>
        <dbReference type="Proteomes" id="UP000009168"/>
    </source>
</evidence>
<dbReference type="EMBL" id="GG662449">
    <property type="protein sequence ID" value="EAS04329.1"/>
    <property type="molecule type" value="Genomic_DNA"/>
</dbReference>
<evidence type="ECO:0000256" key="6">
    <source>
        <dbReference type="ARBA" id="ARBA00022917"/>
    </source>
</evidence>
<gene>
    <name evidence="12" type="ORF">TTHERM_00300470</name>
</gene>
<dbReference type="InterPro" id="IPR024107">
    <property type="entry name" value="Tyr-tRNA-ligase_bac_1"/>
</dbReference>
<dbReference type="FunFam" id="1.10.240.10:FF:000001">
    <property type="entry name" value="Tyrosine--tRNA ligase"/>
    <property type="match status" value="1"/>
</dbReference>
<comment type="catalytic activity">
    <reaction evidence="9 10">
        <text>tRNA(Tyr) + L-tyrosine + ATP = L-tyrosyl-tRNA(Tyr) + AMP + diphosphate + H(+)</text>
        <dbReference type="Rhea" id="RHEA:10220"/>
        <dbReference type="Rhea" id="RHEA-COMP:9706"/>
        <dbReference type="Rhea" id="RHEA-COMP:9707"/>
        <dbReference type="ChEBI" id="CHEBI:15378"/>
        <dbReference type="ChEBI" id="CHEBI:30616"/>
        <dbReference type="ChEBI" id="CHEBI:33019"/>
        <dbReference type="ChEBI" id="CHEBI:58315"/>
        <dbReference type="ChEBI" id="CHEBI:78442"/>
        <dbReference type="ChEBI" id="CHEBI:78536"/>
        <dbReference type="ChEBI" id="CHEBI:456215"/>
        <dbReference type="EC" id="6.1.1.1"/>
    </reaction>
</comment>
<dbReference type="Gene3D" id="3.40.50.620">
    <property type="entry name" value="HUPs"/>
    <property type="match status" value="1"/>
</dbReference>
<dbReference type="GeneID" id="7838384"/>
<dbReference type="AlphaFoldDB" id="I7LXB8"/>
<dbReference type="KEGG" id="tet:TTHERM_00300470"/>
<evidence type="ECO:0000256" key="8">
    <source>
        <dbReference type="ARBA" id="ARBA00033323"/>
    </source>
</evidence>
<dbReference type="InterPro" id="IPR014729">
    <property type="entry name" value="Rossmann-like_a/b/a_fold"/>
</dbReference>
<evidence type="ECO:0000256" key="2">
    <source>
        <dbReference type="ARBA" id="ARBA00022598"/>
    </source>
</evidence>
<dbReference type="InterPro" id="IPR002307">
    <property type="entry name" value="Tyr-tRNA-ligase"/>
</dbReference>
<dbReference type="OrthoDB" id="337870at2759"/>
<dbReference type="InterPro" id="IPR002305">
    <property type="entry name" value="aa-tRNA-synth_Ic"/>
</dbReference>
<dbReference type="CDD" id="cd00805">
    <property type="entry name" value="TyrRS_core"/>
    <property type="match status" value="1"/>
</dbReference>
<dbReference type="GO" id="GO:0006437">
    <property type="term" value="P:tyrosyl-tRNA aminoacylation"/>
    <property type="evidence" value="ECO:0007669"/>
    <property type="project" value="InterPro"/>
</dbReference>
<dbReference type="InParanoid" id="I7LXB8"/>
<dbReference type="SUPFAM" id="SSF55174">
    <property type="entry name" value="Alpha-L RNA-binding motif"/>
    <property type="match status" value="1"/>
</dbReference>
<dbReference type="HOGENOM" id="CLU_024003_0_3_1"/>
<dbReference type="GO" id="GO:0005524">
    <property type="term" value="F:ATP binding"/>
    <property type="evidence" value="ECO:0007669"/>
    <property type="project" value="UniProtKB-KW"/>
</dbReference>
<name>I7LXB8_TETTS</name>
<reference evidence="13" key="1">
    <citation type="journal article" date="2006" name="PLoS Biol.">
        <title>Macronuclear genome sequence of the ciliate Tetrahymena thermophila, a model eukaryote.</title>
        <authorList>
            <person name="Eisen J.A."/>
            <person name="Coyne R.S."/>
            <person name="Wu M."/>
            <person name="Wu D."/>
            <person name="Thiagarajan M."/>
            <person name="Wortman J.R."/>
            <person name="Badger J.H."/>
            <person name="Ren Q."/>
            <person name="Amedeo P."/>
            <person name="Jones K.M."/>
            <person name="Tallon L.J."/>
            <person name="Delcher A.L."/>
            <person name="Salzberg S.L."/>
            <person name="Silva J.C."/>
            <person name="Haas B.J."/>
            <person name="Majoros W.H."/>
            <person name="Farzad M."/>
            <person name="Carlton J.M."/>
            <person name="Smith R.K. Jr."/>
            <person name="Garg J."/>
            <person name="Pearlman R.E."/>
            <person name="Karrer K.M."/>
            <person name="Sun L."/>
            <person name="Manning G."/>
            <person name="Elde N.C."/>
            <person name="Turkewitz A.P."/>
            <person name="Asai D.J."/>
            <person name="Wilkes D.E."/>
            <person name="Wang Y."/>
            <person name="Cai H."/>
            <person name="Collins K."/>
            <person name="Stewart B.A."/>
            <person name="Lee S.R."/>
            <person name="Wilamowska K."/>
            <person name="Weinberg Z."/>
            <person name="Ruzzo W.L."/>
            <person name="Wloga D."/>
            <person name="Gaertig J."/>
            <person name="Frankel J."/>
            <person name="Tsao C.-C."/>
            <person name="Gorovsky M.A."/>
            <person name="Keeling P.J."/>
            <person name="Waller R.F."/>
            <person name="Patron N.J."/>
            <person name="Cherry J.M."/>
            <person name="Stover N.A."/>
            <person name="Krieger C.J."/>
            <person name="del Toro C."/>
            <person name="Ryder H.F."/>
            <person name="Williamson S.C."/>
            <person name="Barbeau R.A."/>
            <person name="Hamilton E.P."/>
            <person name="Orias E."/>
        </authorList>
    </citation>
    <scope>NUCLEOTIDE SEQUENCE [LARGE SCALE GENOMIC DNA]</scope>
    <source>
        <strain evidence="13">SB210</strain>
    </source>
</reference>
<evidence type="ECO:0000256" key="4">
    <source>
        <dbReference type="ARBA" id="ARBA00022840"/>
    </source>
</evidence>
<keyword evidence="6 10" id="KW-0648">Protein biosynthesis</keyword>
<evidence type="ECO:0000256" key="3">
    <source>
        <dbReference type="ARBA" id="ARBA00022741"/>
    </source>
</evidence>
<dbReference type="Pfam" id="PF22421">
    <property type="entry name" value="SYY_C-terminal"/>
    <property type="match status" value="1"/>
</dbReference>
<dbReference type="InterPro" id="IPR054608">
    <property type="entry name" value="SYY-like_C"/>
</dbReference>
<dbReference type="PANTHER" id="PTHR11766:SF0">
    <property type="entry name" value="TYROSINE--TRNA LIGASE, MITOCHONDRIAL"/>
    <property type="match status" value="1"/>
</dbReference>
<dbReference type="EC" id="6.1.1.1" evidence="1 10"/>
<dbReference type="GO" id="GO:0005739">
    <property type="term" value="C:mitochondrion"/>
    <property type="evidence" value="ECO:0007669"/>
    <property type="project" value="TreeGrafter"/>
</dbReference>
<protein>
    <recommendedName>
        <fullName evidence="1 10">Tyrosine--tRNA ligase</fullName>
        <ecNumber evidence="1 10">6.1.1.1</ecNumber>
    </recommendedName>
    <alternativeName>
        <fullName evidence="8 10">Tyrosyl-tRNA synthetase</fullName>
    </alternativeName>
</protein>
<dbReference type="GO" id="GO:0004831">
    <property type="term" value="F:tyrosine-tRNA ligase activity"/>
    <property type="evidence" value="ECO:0007669"/>
    <property type="project" value="UniProtKB-EC"/>
</dbReference>